<organism evidence="5 6">
    <name type="scientific">Fulvivirga imtechensis AK7</name>
    <dbReference type="NCBI Taxonomy" id="1237149"/>
    <lineage>
        <taxon>Bacteria</taxon>
        <taxon>Pseudomonadati</taxon>
        <taxon>Bacteroidota</taxon>
        <taxon>Cytophagia</taxon>
        <taxon>Cytophagales</taxon>
        <taxon>Fulvivirgaceae</taxon>
        <taxon>Fulvivirga</taxon>
    </lineage>
</organism>
<dbReference type="Gene3D" id="2.60.40.1120">
    <property type="entry name" value="Carboxypeptidase-like, regulatory domain"/>
    <property type="match status" value="1"/>
</dbReference>
<dbReference type="InterPro" id="IPR053211">
    <property type="entry name" value="DNA_repair-toleration"/>
</dbReference>
<dbReference type="PANTHER" id="PTHR48060">
    <property type="entry name" value="DNA DAMAGE-REPAIR/TOLERATION PROTEIN DRT100"/>
    <property type="match status" value="1"/>
</dbReference>
<accession>L8JP11</accession>
<evidence type="ECO:0008006" key="7">
    <source>
        <dbReference type="Google" id="ProtNLM"/>
    </source>
</evidence>
<reference evidence="5 6" key="1">
    <citation type="submission" date="2012-12" db="EMBL/GenBank/DDBJ databases">
        <title>Genome assembly of Fulvivirga imtechensis AK7.</title>
        <authorList>
            <person name="Nupur N."/>
            <person name="Khatri I."/>
            <person name="Kumar R."/>
            <person name="Subramanian S."/>
            <person name="Pinnaka A."/>
        </authorList>
    </citation>
    <scope>NUCLEOTIDE SEQUENCE [LARGE SCALE GENOMIC DNA]</scope>
    <source>
        <strain evidence="5 6">AK7</strain>
    </source>
</reference>
<dbReference type="Pfam" id="PF13855">
    <property type="entry name" value="LRR_8"/>
    <property type="match status" value="1"/>
</dbReference>
<dbReference type="EMBL" id="AMZN01000083">
    <property type="protein sequence ID" value="ELR69122.1"/>
    <property type="molecule type" value="Genomic_DNA"/>
</dbReference>
<dbReference type="RefSeq" id="WP_009582493.1">
    <property type="nucleotide sequence ID" value="NZ_AMZN01000083.1"/>
</dbReference>
<dbReference type="InterPro" id="IPR011050">
    <property type="entry name" value="Pectin_lyase_fold/virulence"/>
</dbReference>
<dbReference type="FunFam" id="3.80.10.10:FF:000041">
    <property type="entry name" value="LRR receptor-like serine/threonine-protein kinase ERECTA"/>
    <property type="match status" value="1"/>
</dbReference>
<dbReference type="NCBIfam" id="TIGR04183">
    <property type="entry name" value="Por_Secre_tail"/>
    <property type="match status" value="1"/>
</dbReference>
<dbReference type="SUPFAM" id="SSF117074">
    <property type="entry name" value="Hypothetical protein PA1324"/>
    <property type="match status" value="1"/>
</dbReference>
<dbReference type="PANTHER" id="PTHR48060:SF21">
    <property type="entry name" value="L DOMAIN-LIKE PROTEIN"/>
    <property type="match status" value="1"/>
</dbReference>
<keyword evidence="3" id="KW-0677">Repeat</keyword>
<dbReference type="PROSITE" id="PS51257">
    <property type="entry name" value="PROKAR_LIPOPROTEIN"/>
    <property type="match status" value="1"/>
</dbReference>
<name>L8JP11_9BACT</name>
<proteinExistence type="predicted"/>
<dbReference type="eggNOG" id="COG1520">
    <property type="taxonomic scope" value="Bacteria"/>
</dbReference>
<dbReference type="Proteomes" id="UP000011135">
    <property type="component" value="Unassembled WGS sequence"/>
</dbReference>
<evidence type="ECO:0000256" key="1">
    <source>
        <dbReference type="ARBA" id="ARBA00022614"/>
    </source>
</evidence>
<keyword evidence="2 4" id="KW-0732">Signal</keyword>
<evidence type="ECO:0000313" key="5">
    <source>
        <dbReference type="EMBL" id="ELR69122.1"/>
    </source>
</evidence>
<keyword evidence="1" id="KW-0433">Leucine-rich repeat</keyword>
<feature type="signal peptide" evidence="4">
    <location>
        <begin position="1"/>
        <end position="20"/>
    </location>
</feature>
<evidence type="ECO:0000256" key="2">
    <source>
        <dbReference type="ARBA" id="ARBA00022729"/>
    </source>
</evidence>
<dbReference type="eggNOG" id="COG4886">
    <property type="taxonomic scope" value="Bacteria"/>
</dbReference>
<evidence type="ECO:0000256" key="4">
    <source>
        <dbReference type="SAM" id="SignalP"/>
    </source>
</evidence>
<dbReference type="Gene3D" id="3.80.10.10">
    <property type="entry name" value="Ribonuclease Inhibitor"/>
    <property type="match status" value="2"/>
</dbReference>
<keyword evidence="6" id="KW-1185">Reference proteome</keyword>
<dbReference type="SUPFAM" id="SSF51126">
    <property type="entry name" value="Pectin lyase-like"/>
    <property type="match status" value="1"/>
</dbReference>
<dbReference type="GO" id="GO:0030313">
    <property type="term" value="C:cell envelope"/>
    <property type="evidence" value="ECO:0007669"/>
    <property type="project" value="UniProtKB-SubCell"/>
</dbReference>
<dbReference type="STRING" id="1237149.C900_05402"/>
<dbReference type="InterPro" id="IPR032675">
    <property type="entry name" value="LRR_dom_sf"/>
</dbReference>
<protein>
    <recommendedName>
        <fullName evidence="7">Secretion system C-terminal sorting domain-containing protein</fullName>
    </recommendedName>
</protein>
<gene>
    <name evidence="5" type="ORF">C900_05402</name>
</gene>
<feature type="chain" id="PRO_5003993345" description="Secretion system C-terminal sorting domain-containing protein" evidence="4">
    <location>
        <begin position="21"/>
        <end position="1687"/>
    </location>
</feature>
<dbReference type="InterPro" id="IPR026444">
    <property type="entry name" value="Secre_tail"/>
</dbReference>
<dbReference type="Pfam" id="PF00560">
    <property type="entry name" value="LRR_1"/>
    <property type="match status" value="1"/>
</dbReference>
<dbReference type="OrthoDB" id="1491619at2"/>
<dbReference type="SUPFAM" id="SSF52058">
    <property type="entry name" value="L domain-like"/>
    <property type="match status" value="1"/>
</dbReference>
<evidence type="ECO:0000313" key="6">
    <source>
        <dbReference type="Proteomes" id="UP000011135"/>
    </source>
</evidence>
<evidence type="ECO:0000256" key="3">
    <source>
        <dbReference type="ARBA" id="ARBA00022737"/>
    </source>
</evidence>
<dbReference type="InterPro" id="IPR001611">
    <property type="entry name" value="Leu-rich_rpt"/>
</dbReference>
<comment type="caution">
    <text evidence="5">The sequence shown here is derived from an EMBL/GenBank/DDBJ whole genome shotgun (WGS) entry which is preliminary data.</text>
</comment>
<sequence length="1687" mass="182560">MYRSLLCFLFNLILIGSAFSQSCPGDVSILEDENIQVWKVAVDGTQVFSLGTFQGTVNVGDTVLTQPVGYGVYVAAYDISGSFMWVQQITGNEFFATNPTLIVNSTDVVVAVTELETGYANHILRVEAFGKSSGTPGWSNSYTTLVTTSNLPFGAQIMPYDGETDDSGNLYISGAFSGSIDLGGTVLNTTAGLSESFVLACSSSGTELWAVQSTGSNGRGRVWSLATDAFNDVIIGGHFTGTVAFGASSFTASDANIINPYIAKLSSSDGSALWVAGLDNGSSNGFNNIYSVTTDTARNVYYTGNFNDNITIQGNTVNAIGGTEMLIGSLDPNGTHLWANQLGGVSSSDEFGTTINYSMNYNTILVSGQIVTDSVYYNNTYQAMPGIFGPMVLTLSINGTIDANPASAFSVGETFGYSSAYLNDGDYFVFGSTSTNDGKNIDITQWAPNRPKPIVHLEMEDGMLNPSETLTAYDPGLYSYQWFRNGVSMPGETSTVLSPIVNGQYHYEALNSFGCSTTSKKVMVLDGISLESDSLVLVELYNNTNGANWNNNTNWLSGNINTWDGVTINGGRVTELYLANNNMNGEFPQSIGSLTALQQLYFDTNNLTGSIPSTIWNLTNLIQLNVHDNPNLNWQLDANIQNMTALSSIRAFNSNLTGTIPAEIGNVSSLTEFWVSGCNLTGTIPSSIGSLSALNTFRIDGNQISGSIPTAFWSLPALANLDISGNPINDVIPADISNLASLVEFRANNAGLTGTIPDALWRLPNIQYITLGDNQELNVPLPTGLDTLIQLREISIPNTQPLATAFPGEIYSLTNLESLDLGGHQLTGTLDAQIGNLTNLRGLWLWSNQLEGAFPTEILSTQLEGMSISGNRFTSIPDFTTMPSMVQLEVEFNLLDFDDISANIGIANFRYNPQGTRPHAYTTVDPGGALDLINVYDAPGNQYQWVLNITDSIATTMNYQITGATFDDLGAYYCKITNPAVPDLTIQTEFFNVAFSGAPKSFTVDNSPNSMADFKSFYAATYGTNDGDTLYVAGSSIPYNRGFALFESPRIIYGPGYFISENPETQATSETAQVYGMGFKKGAEGSEVYGLDIFQVLLNNQSSKLNDTLRNVHFTGNKINMFGINDDCQNILVNKNYITNFTFASTPLNGVSRSYQDIFIQNNIIDTVTTVFAKATAAKNVMTNVIFDFNTINIFTDSIQDATVTNNIINDYQATGNSASGNIDYATAAFANNSGLLNIDNDFVPTNTVSAGAFSGTDPYVLSGIPPIPHIFELTNTGRIRINAMAKALDGEVISKLNYRLGQNGTVIDKGTVKRLETGNPVDVLFRPRLGNVTPGGTYDLMIWARNATGQKSVHHTISFVAETTNASGNIFTSDNQPVTNGEVLLFEINQEGTAFDTLATTLNNQGAFAFSNIVIGDYLALGKADTTAYPGQLPTYYERIDLWEEADTLFIDATNPTFDIRLIAEPKSTTGSGVINGTLEEEEQAESSDGRMMARKRVGQAGVSARRAVRTARTSEVVYELVAFTYTNVNGEFQFKNLPDDTYRINIQYPGYPMDTLTDVDITIAENQHSNYNVEALVKDGKIAVTLVTTTGLMDEIIQSINVYPNPTTAEGITVEFTKNVELKGRVELQLFSTTGNLALTKSLDAAVLRSERKVYLPLEGFNRGTYILRLSQDKKELGTVRLIVH</sequence>